<comment type="subcellular location">
    <subcellularLocation>
        <location evidence="9">Lysosome membrane</location>
        <topology evidence="9">Peripheral membrane protein</topology>
    </subcellularLocation>
    <subcellularLocation>
        <location evidence="1">Secreted</location>
    </subcellularLocation>
</comment>
<comment type="caution">
    <text evidence="11">The sequence shown here is derived from an EMBL/GenBank/DDBJ whole genome shotgun (WGS) entry which is preliminary data.</text>
</comment>
<evidence type="ECO:0000256" key="2">
    <source>
        <dbReference type="ARBA" id="ARBA00009800"/>
    </source>
</evidence>
<dbReference type="Gramene" id="OE9A113143T1">
    <property type="protein sequence ID" value="OE9A113143C1"/>
    <property type="gene ID" value="OE9A113143"/>
</dbReference>
<proteinExistence type="inferred from homology"/>
<evidence type="ECO:0000256" key="5">
    <source>
        <dbReference type="ARBA" id="ARBA00022801"/>
    </source>
</evidence>
<evidence type="ECO:0000313" key="11">
    <source>
        <dbReference type="EMBL" id="CAA2973038.1"/>
    </source>
</evidence>
<evidence type="ECO:0000256" key="1">
    <source>
        <dbReference type="ARBA" id="ARBA00004613"/>
    </source>
</evidence>
<dbReference type="AlphaFoldDB" id="A0A8S0R2E0"/>
<dbReference type="GO" id="GO:0004566">
    <property type="term" value="F:beta-glucuronidase activity"/>
    <property type="evidence" value="ECO:0007669"/>
    <property type="project" value="TreeGrafter"/>
</dbReference>
<dbReference type="FunFam" id="3.20.20.80:FF:000023">
    <property type="entry name" value="heparanase-like protein 3"/>
    <property type="match status" value="1"/>
</dbReference>
<dbReference type="EMBL" id="CACTIH010002081">
    <property type="protein sequence ID" value="CAA2973038.1"/>
    <property type="molecule type" value="Genomic_DNA"/>
</dbReference>
<keyword evidence="8" id="KW-0458">Lysosome</keyword>
<dbReference type="Pfam" id="PF03662">
    <property type="entry name" value="Glyco_hydro_79n"/>
    <property type="match status" value="1"/>
</dbReference>
<keyword evidence="4" id="KW-0732">Signal</keyword>
<evidence type="ECO:0000256" key="10">
    <source>
        <dbReference type="ARBA" id="ARBA00055929"/>
    </source>
</evidence>
<sequence>MAYSKKSDTLLPNTLIYEMSSLMHILGLSLWLFLASQSSKTAVSQNPAEVVQGSVYIDGGSIGMIDEDFICATMDWWPPTKCDYGTCSWGNASLLNLDIGNKILLNAIKAFSPLKIRLGGTLQDKVIYQVGDDPGACTQFVKDSTEMFGFTPGCLPMSRWDDLNDFFKMAGAKVIFGLNALNGRKIGSDGSTTGAWNSSNAESLIRYTVNKGYTIYGWELGNELSGNGIGASIAADQYSSDVINLQKIVQDVYSGFETKPLVLGPGGFFDANWFTVFIKGASNSLQVVTHHIYNLGPGVDEHLVDKILDPSYLDGGSKPFKDLQSILRRSGTSTTAWVGEAGGAYNSGHNLVTNAFVFSFWYLDQLGMTATYDTKTYCRQSLIGGNYGLLNTTTYLPNPDYYSALLWHRLMGRRVLSTRFVGTNKIRAYAHCSKNSVSKTKFESNVLL</sequence>
<dbReference type="SUPFAM" id="SSF51445">
    <property type="entry name" value="(Trans)glycosidases"/>
    <property type="match status" value="1"/>
</dbReference>
<evidence type="ECO:0000313" key="12">
    <source>
        <dbReference type="Proteomes" id="UP000594638"/>
    </source>
</evidence>
<dbReference type="GO" id="GO:0009505">
    <property type="term" value="C:plant-type cell wall"/>
    <property type="evidence" value="ECO:0007669"/>
    <property type="project" value="TreeGrafter"/>
</dbReference>
<reference evidence="11 12" key="1">
    <citation type="submission" date="2019-12" db="EMBL/GenBank/DDBJ databases">
        <authorList>
            <person name="Alioto T."/>
            <person name="Alioto T."/>
            <person name="Gomez Garrido J."/>
        </authorList>
    </citation>
    <scope>NUCLEOTIDE SEQUENCE [LARGE SCALE GENOMIC DNA]</scope>
</reference>
<protein>
    <submittedName>
        <fullName evidence="11">Heparanase 3</fullName>
    </submittedName>
</protein>
<keyword evidence="5" id="KW-0378">Hydrolase</keyword>
<keyword evidence="12" id="KW-1185">Reference proteome</keyword>
<evidence type="ECO:0000256" key="8">
    <source>
        <dbReference type="ARBA" id="ARBA00023228"/>
    </source>
</evidence>
<comment type="similarity">
    <text evidence="2">Belongs to the glycosyl hydrolase 79 family.</text>
</comment>
<dbReference type="Proteomes" id="UP000594638">
    <property type="component" value="Unassembled WGS sequence"/>
</dbReference>
<accession>A0A8S0R2E0</accession>
<comment type="function">
    <text evidence="10">Endoglycosidase which is a cell surface and extracellular matrix-degrading enzyme. Cleaves heparan sulfate proteoglycans (HSPGs) into heparan sulfate side chains and core proteoglycans.</text>
</comment>
<dbReference type="GO" id="GO:0005576">
    <property type="term" value="C:extracellular region"/>
    <property type="evidence" value="ECO:0007669"/>
    <property type="project" value="UniProtKB-SubCell"/>
</dbReference>
<keyword evidence="3" id="KW-0964">Secreted</keyword>
<keyword evidence="7" id="KW-0325">Glycoprotein</keyword>
<dbReference type="PANTHER" id="PTHR14363:SF17">
    <property type="entry name" value="HEPARANASE-LIKE PROTEIN 3"/>
    <property type="match status" value="1"/>
</dbReference>
<name>A0A8S0R2E0_OLEEU</name>
<dbReference type="InterPro" id="IPR017853">
    <property type="entry name" value="GH"/>
</dbReference>
<organism evidence="11 12">
    <name type="scientific">Olea europaea subsp. europaea</name>
    <dbReference type="NCBI Taxonomy" id="158383"/>
    <lineage>
        <taxon>Eukaryota</taxon>
        <taxon>Viridiplantae</taxon>
        <taxon>Streptophyta</taxon>
        <taxon>Embryophyta</taxon>
        <taxon>Tracheophyta</taxon>
        <taxon>Spermatophyta</taxon>
        <taxon>Magnoliopsida</taxon>
        <taxon>eudicotyledons</taxon>
        <taxon>Gunneridae</taxon>
        <taxon>Pentapetalae</taxon>
        <taxon>asterids</taxon>
        <taxon>lamiids</taxon>
        <taxon>Lamiales</taxon>
        <taxon>Oleaceae</taxon>
        <taxon>Oleeae</taxon>
        <taxon>Olea</taxon>
    </lineage>
</organism>
<dbReference type="InterPro" id="IPR005199">
    <property type="entry name" value="Glyco_hydro_79"/>
</dbReference>
<evidence type="ECO:0000256" key="6">
    <source>
        <dbReference type="ARBA" id="ARBA00023136"/>
    </source>
</evidence>
<dbReference type="GO" id="GO:0005765">
    <property type="term" value="C:lysosomal membrane"/>
    <property type="evidence" value="ECO:0007669"/>
    <property type="project" value="UniProtKB-SubCell"/>
</dbReference>
<evidence type="ECO:0000256" key="7">
    <source>
        <dbReference type="ARBA" id="ARBA00023180"/>
    </source>
</evidence>
<evidence type="ECO:0000256" key="9">
    <source>
        <dbReference type="ARBA" id="ARBA00023765"/>
    </source>
</evidence>
<evidence type="ECO:0000256" key="3">
    <source>
        <dbReference type="ARBA" id="ARBA00022525"/>
    </source>
</evidence>
<dbReference type="PANTHER" id="PTHR14363">
    <property type="entry name" value="HEPARANASE-RELATED"/>
    <property type="match status" value="1"/>
</dbReference>
<dbReference type="OrthoDB" id="726732at2759"/>
<evidence type="ECO:0000256" key="4">
    <source>
        <dbReference type="ARBA" id="ARBA00022729"/>
    </source>
</evidence>
<keyword evidence="6" id="KW-0472">Membrane</keyword>
<gene>
    <name evidence="11" type="ORF">OLEA9_A113143</name>
</gene>
<dbReference type="Gene3D" id="3.20.20.80">
    <property type="entry name" value="Glycosidases"/>
    <property type="match status" value="1"/>
</dbReference>